<sequence length="138" mass="15666">MTTNQITLDSANLYHTLQSAFRQATADETALRQWMGSKRTLPLDETLPERFDGLVSKQLPEAFGHFISGVDLQHSFLQLGRYVRSFADAAFVIKNMETSILSQMEKFSITASCKWVDELVSCCHEVSKMHTFLNNTDQ</sequence>
<dbReference type="EMBL" id="CP119313">
    <property type="protein sequence ID" value="WEK17931.1"/>
    <property type="molecule type" value="Genomic_DNA"/>
</dbReference>
<protein>
    <submittedName>
        <fullName evidence="1">Uncharacterized protein</fullName>
    </submittedName>
</protein>
<reference evidence="1" key="1">
    <citation type="submission" date="2023-03" db="EMBL/GenBank/DDBJ databases">
        <title>Andean soil-derived lignocellulolytic bacterial consortium as a source of novel taxa and putative plastic-active enzymes.</title>
        <authorList>
            <person name="Diaz-Garcia L."/>
            <person name="Chuvochina M."/>
            <person name="Feuerriegel G."/>
            <person name="Bunk B."/>
            <person name="Sproer C."/>
            <person name="Streit W.R."/>
            <person name="Rodriguez L.M."/>
            <person name="Overmann J."/>
            <person name="Jimenez D.J."/>
        </authorList>
    </citation>
    <scope>NUCLEOTIDE SEQUENCE</scope>
    <source>
        <strain evidence="1">MAG 3858</strain>
    </source>
</reference>
<name>A0AAJ5W4D2_9SPHI</name>
<organism evidence="1 2">
    <name type="scientific">Candidatus Pedobacter colombiensis</name>
    <dbReference type="NCBI Taxonomy" id="3121371"/>
    <lineage>
        <taxon>Bacteria</taxon>
        <taxon>Pseudomonadati</taxon>
        <taxon>Bacteroidota</taxon>
        <taxon>Sphingobacteriia</taxon>
        <taxon>Sphingobacteriales</taxon>
        <taxon>Sphingobacteriaceae</taxon>
        <taxon>Pedobacter</taxon>
    </lineage>
</organism>
<dbReference type="AlphaFoldDB" id="A0AAJ5W4D2"/>
<gene>
    <name evidence="1" type="ORF">P0Y49_14100</name>
</gene>
<accession>A0AAJ5W4D2</accession>
<evidence type="ECO:0000313" key="1">
    <source>
        <dbReference type="EMBL" id="WEK17931.1"/>
    </source>
</evidence>
<dbReference type="Proteomes" id="UP001214530">
    <property type="component" value="Chromosome"/>
</dbReference>
<proteinExistence type="predicted"/>
<evidence type="ECO:0000313" key="2">
    <source>
        <dbReference type="Proteomes" id="UP001214530"/>
    </source>
</evidence>